<dbReference type="AlphaFoldDB" id="A0A3N2PU65"/>
<reference evidence="2 3" key="1">
    <citation type="journal article" date="2018" name="Mol. Ecol.">
        <title>The obligate alkalophilic soda-lake fungus Sodiomyces alkalinus has shifted to a protein diet.</title>
        <authorList>
            <person name="Grum-Grzhimaylo A.A."/>
            <person name="Falkoski D.L."/>
            <person name="van den Heuvel J."/>
            <person name="Valero-Jimenez C.A."/>
            <person name="Min B."/>
            <person name="Choi I.G."/>
            <person name="Lipzen A."/>
            <person name="Daum C.G."/>
            <person name="Aanen D.K."/>
            <person name="Tsang A."/>
            <person name="Henrissat B."/>
            <person name="Bilanenko E.N."/>
            <person name="de Vries R.P."/>
            <person name="van Kan J.A.L."/>
            <person name="Grigoriev I.V."/>
            <person name="Debets A.J.M."/>
        </authorList>
    </citation>
    <scope>NUCLEOTIDE SEQUENCE [LARGE SCALE GENOMIC DNA]</scope>
    <source>
        <strain evidence="2 3">F11</strain>
    </source>
</reference>
<feature type="region of interest" description="Disordered" evidence="1">
    <location>
        <begin position="146"/>
        <end position="170"/>
    </location>
</feature>
<evidence type="ECO:0000256" key="1">
    <source>
        <dbReference type="SAM" id="MobiDB-lite"/>
    </source>
</evidence>
<sequence>MLYLQILWRSGNFSLLASRLQSYTYNPCHTRLSYLQSFAYATRILDLGPSPFSTPELQPRPRRSIARSSPFSICVSRISVAKITFTLQIQIDILTAQADDHAPKEPPNPLTNLDSRLSQEGIHRLSQVPNFLDQTLPSTEKRIHLAEDEASRTPRSAPPFARGNTNPDLKYPNSIQPLLPDGNLKFHSSISDSQINRRLAPISLYGIDPWGGPASKSGGFYVKVLINHRPFESMGKRLPKGWNYGPQLHFSQLMKPDEN</sequence>
<evidence type="ECO:0000313" key="3">
    <source>
        <dbReference type="Proteomes" id="UP000272025"/>
    </source>
</evidence>
<dbReference type="EMBL" id="ML119056">
    <property type="protein sequence ID" value="ROT38035.1"/>
    <property type="molecule type" value="Genomic_DNA"/>
</dbReference>
<accession>A0A3N2PU65</accession>
<dbReference type="Proteomes" id="UP000272025">
    <property type="component" value="Unassembled WGS sequence"/>
</dbReference>
<keyword evidence="3" id="KW-1185">Reference proteome</keyword>
<name>A0A3N2PU65_SODAK</name>
<organism evidence="2 3">
    <name type="scientific">Sodiomyces alkalinus (strain CBS 110278 / VKM F-3762 / F11)</name>
    <name type="common">Alkaliphilic filamentous fungus</name>
    <dbReference type="NCBI Taxonomy" id="1314773"/>
    <lineage>
        <taxon>Eukaryota</taxon>
        <taxon>Fungi</taxon>
        <taxon>Dikarya</taxon>
        <taxon>Ascomycota</taxon>
        <taxon>Pezizomycotina</taxon>
        <taxon>Sordariomycetes</taxon>
        <taxon>Hypocreomycetidae</taxon>
        <taxon>Glomerellales</taxon>
        <taxon>Plectosphaerellaceae</taxon>
        <taxon>Sodiomyces</taxon>
    </lineage>
</organism>
<gene>
    <name evidence="2" type="ORF">SODALDRAFT_360360</name>
</gene>
<proteinExistence type="predicted"/>
<dbReference type="RefSeq" id="XP_028465841.1">
    <property type="nucleotide sequence ID" value="XM_028614254.1"/>
</dbReference>
<dbReference type="GeneID" id="39582732"/>
<protein>
    <submittedName>
        <fullName evidence="2">Uncharacterized protein</fullName>
    </submittedName>
</protein>
<evidence type="ECO:0000313" key="2">
    <source>
        <dbReference type="EMBL" id="ROT38035.1"/>
    </source>
</evidence>